<dbReference type="InterPro" id="IPR001878">
    <property type="entry name" value="Znf_CCHC"/>
</dbReference>
<evidence type="ECO:0000256" key="1">
    <source>
        <dbReference type="PROSITE-ProRule" id="PRU00047"/>
    </source>
</evidence>
<feature type="compositionally biased region" description="Gly residues" evidence="2">
    <location>
        <begin position="1"/>
        <end position="11"/>
    </location>
</feature>
<keyword evidence="1" id="KW-0863">Zinc-finger</keyword>
<dbReference type="GO" id="GO:0003676">
    <property type="term" value="F:nucleic acid binding"/>
    <property type="evidence" value="ECO:0007669"/>
    <property type="project" value="InterPro"/>
</dbReference>
<dbReference type="Gene3D" id="4.10.60.10">
    <property type="entry name" value="Zinc finger, CCHC-type"/>
    <property type="match status" value="1"/>
</dbReference>
<feature type="compositionally biased region" description="Basic and acidic residues" evidence="2">
    <location>
        <begin position="431"/>
        <end position="446"/>
    </location>
</feature>
<keyword evidence="1" id="KW-0862">Zinc</keyword>
<dbReference type="Proteomes" id="UP001341281">
    <property type="component" value="Chromosome 07"/>
</dbReference>
<accession>A0AAQ3U1L1</accession>
<feature type="region of interest" description="Disordered" evidence="2">
    <location>
        <begin position="520"/>
        <end position="592"/>
    </location>
</feature>
<feature type="compositionally biased region" description="Polar residues" evidence="2">
    <location>
        <begin position="520"/>
        <end position="542"/>
    </location>
</feature>
<evidence type="ECO:0000256" key="2">
    <source>
        <dbReference type="SAM" id="MobiDB-lite"/>
    </source>
</evidence>
<reference evidence="4 5" key="1">
    <citation type="submission" date="2024-02" db="EMBL/GenBank/DDBJ databases">
        <title>High-quality chromosome-scale genome assembly of Pensacola bahiagrass (Paspalum notatum Flugge var. saurae).</title>
        <authorList>
            <person name="Vega J.M."/>
            <person name="Podio M."/>
            <person name="Orjuela J."/>
            <person name="Siena L.A."/>
            <person name="Pessino S.C."/>
            <person name="Combes M.C."/>
            <person name="Mariac C."/>
            <person name="Albertini E."/>
            <person name="Pupilli F."/>
            <person name="Ortiz J.P.A."/>
            <person name="Leblanc O."/>
        </authorList>
    </citation>
    <scope>NUCLEOTIDE SEQUENCE [LARGE SCALE GENOMIC DNA]</scope>
    <source>
        <strain evidence="4">R1</strain>
        <tissue evidence="4">Leaf</tissue>
    </source>
</reference>
<proteinExistence type="predicted"/>
<evidence type="ECO:0000313" key="4">
    <source>
        <dbReference type="EMBL" id="WVZ83613.1"/>
    </source>
</evidence>
<feature type="region of interest" description="Disordered" evidence="2">
    <location>
        <begin position="423"/>
        <end position="489"/>
    </location>
</feature>
<feature type="compositionally biased region" description="Polar residues" evidence="2">
    <location>
        <begin position="480"/>
        <end position="489"/>
    </location>
</feature>
<keyword evidence="5" id="KW-1185">Reference proteome</keyword>
<organism evidence="4 5">
    <name type="scientific">Paspalum notatum var. saurae</name>
    <dbReference type="NCBI Taxonomy" id="547442"/>
    <lineage>
        <taxon>Eukaryota</taxon>
        <taxon>Viridiplantae</taxon>
        <taxon>Streptophyta</taxon>
        <taxon>Embryophyta</taxon>
        <taxon>Tracheophyta</taxon>
        <taxon>Spermatophyta</taxon>
        <taxon>Magnoliopsida</taxon>
        <taxon>Liliopsida</taxon>
        <taxon>Poales</taxon>
        <taxon>Poaceae</taxon>
        <taxon>PACMAD clade</taxon>
        <taxon>Panicoideae</taxon>
        <taxon>Andropogonodae</taxon>
        <taxon>Paspaleae</taxon>
        <taxon>Paspalinae</taxon>
        <taxon>Paspalum</taxon>
    </lineage>
</organism>
<dbReference type="GO" id="GO:0008270">
    <property type="term" value="F:zinc ion binding"/>
    <property type="evidence" value="ECO:0007669"/>
    <property type="project" value="UniProtKB-KW"/>
</dbReference>
<evidence type="ECO:0000313" key="5">
    <source>
        <dbReference type="Proteomes" id="UP001341281"/>
    </source>
</evidence>
<feature type="domain" description="CCHC-type" evidence="3">
    <location>
        <begin position="174"/>
        <end position="187"/>
    </location>
</feature>
<protein>
    <recommendedName>
        <fullName evidence="3">CCHC-type domain-containing protein</fullName>
    </recommendedName>
</protein>
<evidence type="ECO:0000259" key="3">
    <source>
        <dbReference type="PROSITE" id="PS50158"/>
    </source>
</evidence>
<name>A0AAQ3U1L1_PASNO</name>
<dbReference type="EMBL" id="CP144751">
    <property type="protein sequence ID" value="WVZ83613.1"/>
    <property type="molecule type" value="Genomic_DNA"/>
</dbReference>
<dbReference type="SUPFAM" id="SSF57756">
    <property type="entry name" value="Retrovirus zinc finger-like domains"/>
    <property type="match status" value="1"/>
</dbReference>
<feature type="region of interest" description="Disordered" evidence="2">
    <location>
        <begin position="1"/>
        <end position="110"/>
    </location>
</feature>
<dbReference type="InterPro" id="IPR036875">
    <property type="entry name" value="Znf_CCHC_sf"/>
</dbReference>
<sequence>MAAQRQGGGMGVPSKGAQSHQQFMGNSGAGRESQGGFDLGFTPGYNPRYDDGYRGRGRQPAGDQMRGRGGGRGNINRGRGDESLRSHGFGGNGRSFHNNNNHMSFGGAGQAQNYAAGPSRQNTYQQQQRPAAAANVTGTHASDGLRGGKLEAKNTSSVVLREAQEAAKGKKPYCYRCFTKGHINTDCTTVLSCEDCGSDEHATKACATFKHTRTTATLSGYAVEGLGFYYIPYPCNQSFTNESSAAMIKVIDGSMTVANVTAELQRLVPTSWEWKVEASGDNTFMTTFPSKIELQWLVEWGPVVTKSAKVTMMIEESPGLDVFRYELPKVWVQFRGFPDKLRKFSFIWAVGSMIGASRFVDMKFTKPHGIARVKVACLNPELIPKYASIAVGDFVYDLQFRVEENIDPENPIPINVDIDLDKDDHEMGEDNSGKDTYTHNLGDSEKSPQAIVPAANNNKGLGKQAASLPPGHFTEMLQGDNPSGTLLDSQTTMHGGMDVDLMSSQPTTEVGKVLVNSALSPSKNIKNNSTASPKQPSQLPSRSSKRTAAIADQNSLERAAKLKAKLNLDSPDEKSPFQGNSLAPAMGQVAAK</sequence>
<gene>
    <name evidence="4" type="ORF">U9M48_030741</name>
</gene>
<feature type="region of interest" description="Disordered" evidence="2">
    <location>
        <begin position="129"/>
        <end position="149"/>
    </location>
</feature>
<dbReference type="PANTHER" id="PTHR33170:SF41">
    <property type="entry name" value="CCHC-TYPE DOMAIN-CONTAINING PROTEIN"/>
    <property type="match status" value="1"/>
</dbReference>
<feature type="compositionally biased region" description="Polar residues" evidence="2">
    <location>
        <begin position="16"/>
        <end position="25"/>
    </location>
</feature>
<dbReference type="PANTHER" id="PTHR33170">
    <property type="entry name" value="DUF4283 DOMAIN-CONTAINING PROTEIN-RELATED"/>
    <property type="match status" value="1"/>
</dbReference>
<dbReference type="AlphaFoldDB" id="A0AAQ3U1L1"/>
<dbReference type="PROSITE" id="PS50158">
    <property type="entry name" value="ZF_CCHC"/>
    <property type="match status" value="1"/>
</dbReference>
<keyword evidence="1" id="KW-0479">Metal-binding</keyword>